<dbReference type="EMBL" id="RCDD01000001">
    <property type="protein sequence ID" value="RLK61791.1"/>
    <property type="molecule type" value="Genomic_DNA"/>
</dbReference>
<name>A0A421BBS7_9PSEU</name>
<dbReference type="AlphaFoldDB" id="A0A421BBS7"/>
<gene>
    <name evidence="2" type="ORF">CLV68_2332</name>
</gene>
<sequence>MPETGQRVIPATALITPPEDPAVPLAGTGSPPGLSPGRWAMSDTGRQSEAADGRARIQVAPRGIPLVLVGTTARAPMLEAGDV</sequence>
<protein>
    <submittedName>
        <fullName evidence="2">Uncharacterized protein</fullName>
    </submittedName>
</protein>
<feature type="region of interest" description="Disordered" evidence="1">
    <location>
        <begin position="16"/>
        <end position="53"/>
    </location>
</feature>
<evidence type="ECO:0000256" key="1">
    <source>
        <dbReference type="SAM" id="MobiDB-lite"/>
    </source>
</evidence>
<keyword evidence="3" id="KW-1185">Reference proteome</keyword>
<accession>A0A421BBS7</accession>
<reference evidence="2 3" key="1">
    <citation type="submission" date="2018-10" db="EMBL/GenBank/DDBJ databases">
        <title>Genomic Encyclopedia of Archaeal and Bacterial Type Strains, Phase II (KMG-II): from individual species to whole genera.</title>
        <authorList>
            <person name="Goeker M."/>
        </authorList>
    </citation>
    <scope>NUCLEOTIDE SEQUENCE [LARGE SCALE GENOMIC DNA]</scope>
    <source>
        <strain evidence="2 3">DSM 45657</strain>
    </source>
</reference>
<evidence type="ECO:0000313" key="2">
    <source>
        <dbReference type="EMBL" id="RLK61791.1"/>
    </source>
</evidence>
<comment type="caution">
    <text evidence="2">The sequence shown here is derived from an EMBL/GenBank/DDBJ whole genome shotgun (WGS) entry which is preliminary data.</text>
</comment>
<dbReference type="Proteomes" id="UP000282454">
    <property type="component" value="Unassembled WGS sequence"/>
</dbReference>
<organism evidence="2 3">
    <name type="scientific">Actinokineospora cianjurensis</name>
    <dbReference type="NCBI Taxonomy" id="585224"/>
    <lineage>
        <taxon>Bacteria</taxon>
        <taxon>Bacillati</taxon>
        <taxon>Actinomycetota</taxon>
        <taxon>Actinomycetes</taxon>
        <taxon>Pseudonocardiales</taxon>
        <taxon>Pseudonocardiaceae</taxon>
        <taxon>Actinokineospora</taxon>
    </lineage>
</organism>
<proteinExistence type="predicted"/>
<evidence type="ECO:0000313" key="3">
    <source>
        <dbReference type="Proteomes" id="UP000282454"/>
    </source>
</evidence>